<evidence type="ECO:0000256" key="4">
    <source>
        <dbReference type="ARBA" id="ARBA00022723"/>
    </source>
</evidence>
<keyword evidence="4" id="KW-0479">Metal-binding</keyword>
<keyword evidence="7" id="KW-0411">Iron-sulfur</keyword>
<keyword evidence="3" id="KW-0949">S-adenosyl-L-methionine</keyword>
<dbReference type="InterPro" id="IPR003739">
    <property type="entry name" value="Lys_aminomutase/Glu_NH3_mut"/>
</dbReference>
<dbReference type="SFLD" id="SFLDG01070">
    <property type="entry name" value="PLP-dependent"/>
    <property type="match status" value="1"/>
</dbReference>
<sequence>MLASSLAVTYCIRGLGGEEEGSRNVGIGTYMEMMKRLSRTVPVCRRQSVFGDDWLDSISRLLHTTDIPQKPLRMTSNRRTRLTPTASTTSANQLSADLTTATKTKEVPEIQPRDYKLYSKSHIPGILNTYLENRTDLDPLSYVAAASVLPMRTNNYVVEDLIDWSSVPNDPIFQLVFPQPGMLSEEGLADVRDLLRRGVTRTVLRETVEKLRAELNPHPANQKTLNVPRVNGQELPGMQHKYRETVLFFPSEGQFCQAFCTYCFRWAQFTSVGSQQQFQSTDGDLLRAYLRTNKCVSDVLFTGGDPMVMTARQWQRYLLPLINDPTLDHVATVRIGTKSIGYWPYRYISDSDSDDILWLLERVVKSGKHLAIMSHFSHPRELSTPVAQEAIRRIQMTGATIRAQAPLIRHVNDNPQTWADMWRLQVRLGIIPYYMFVERDTGAKHYFEVPLAEAVKIYQEASSSISGIGRTVRGPSMSASPGKLHVLGTATLQGEKVFVLKFLQGRNPAWTENPFFAQYDPKASWLSDLRPAFGEKKFFFEDELEEIERAETSSGALYPYPEGMEYKNMML</sequence>
<comment type="cofactor">
    <cofactor evidence="1">
        <name>pyridoxal 5'-phosphate</name>
        <dbReference type="ChEBI" id="CHEBI:597326"/>
    </cofactor>
</comment>
<dbReference type="KEGG" id="lak:106170480"/>
<keyword evidence="2" id="KW-0004">4Fe-4S</keyword>
<keyword evidence="6" id="KW-0408">Iron</keyword>
<keyword evidence="8" id="KW-1185">Reference proteome</keyword>
<dbReference type="AlphaFoldDB" id="A0A1S3J673"/>
<dbReference type="RefSeq" id="XP_013405808.1">
    <property type="nucleotide sequence ID" value="XM_013550354.1"/>
</dbReference>
<evidence type="ECO:0000256" key="3">
    <source>
        <dbReference type="ARBA" id="ARBA00022691"/>
    </source>
</evidence>
<dbReference type="GO" id="GO:0051539">
    <property type="term" value="F:4 iron, 4 sulfur cluster binding"/>
    <property type="evidence" value="ECO:0007669"/>
    <property type="project" value="UniProtKB-KW"/>
</dbReference>
<dbReference type="PANTHER" id="PTHR30538:SF0">
    <property type="entry name" value="L-LYSINE 2,3-AMINOMUTASE AQ_1632-RELATED"/>
    <property type="match status" value="1"/>
</dbReference>
<dbReference type="Gene3D" id="3.20.20.70">
    <property type="entry name" value="Aldolase class I"/>
    <property type="match status" value="1"/>
</dbReference>
<dbReference type="GO" id="GO:0003824">
    <property type="term" value="F:catalytic activity"/>
    <property type="evidence" value="ECO:0007669"/>
    <property type="project" value="InterPro"/>
</dbReference>
<dbReference type="Proteomes" id="UP000085678">
    <property type="component" value="Unplaced"/>
</dbReference>
<dbReference type="PANTHER" id="PTHR30538">
    <property type="entry name" value="LYSINE 2,3-AMINOMUTASE-RELATED"/>
    <property type="match status" value="1"/>
</dbReference>
<dbReference type="SFLD" id="SFLDS00029">
    <property type="entry name" value="Radical_SAM"/>
    <property type="match status" value="1"/>
</dbReference>
<dbReference type="STRING" id="7574.A0A1S3J673"/>
<evidence type="ECO:0000313" key="8">
    <source>
        <dbReference type="Proteomes" id="UP000085678"/>
    </source>
</evidence>
<dbReference type="InterPro" id="IPR007197">
    <property type="entry name" value="rSAM"/>
</dbReference>
<dbReference type="GO" id="GO:0046872">
    <property type="term" value="F:metal ion binding"/>
    <property type="evidence" value="ECO:0007669"/>
    <property type="project" value="UniProtKB-KW"/>
</dbReference>
<protein>
    <submittedName>
        <fullName evidence="9">Uncharacterized protein LOC106170480 isoform X1</fullName>
    </submittedName>
</protein>
<name>A0A1S3J673_LINAN</name>
<reference evidence="9" key="1">
    <citation type="submission" date="2025-08" db="UniProtKB">
        <authorList>
            <consortium name="RefSeq"/>
        </authorList>
    </citation>
    <scope>IDENTIFICATION</scope>
    <source>
        <tissue evidence="9">Gonads</tissue>
    </source>
</reference>
<dbReference type="OrthoDB" id="5396721at2759"/>
<keyword evidence="5" id="KW-0663">Pyridoxal phosphate</keyword>
<dbReference type="InterPro" id="IPR058240">
    <property type="entry name" value="rSAM_sf"/>
</dbReference>
<dbReference type="InParanoid" id="A0A1S3J673"/>
<accession>A0A1S3J673</accession>
<gene>
    <name evidence="9" type="primary">LOC106170480</name>
</gene>
<evidence type="ECO:0000256" key="2">
    <source>
        <dbReference type="ARBA" id="ARBA00022485"/>
    </source>
</evidence>
<proteinExistence type="predicted"/>
<evidence type="ECO:0000256" key="5">
    <source>
        <dbReference type="ARBA" id="ARBA00022898"/>
    </source>
</evidence>
<evidence type="ECO:0000256" key="7">
    <source>
        <dbReference type="ARBA" id="ARBA00023014"/>
    </source>
</evidence>
<evidence type="ECO:0000256" key="1">
    <source>
        <dbReference type="ARBA" id="ARBA00001933"/>
    </source>
</evidence>
<dbReference type="SUPFAM" id="SSF102114">
    <property type="entry name" value="Radical SAM enzymes"/>
    <property type="match status" value="1"/>
</dbReference>
<dbReference type="InterPro" id="IPR013785">
    <property type="entry name" value="Aldolase_TIM"/>
</dbReference>
<evidence type="ECO:0000256" key="6">
    <source>
        <dbReference type="ARBA" id="ARBA00023004"/>
    </source>
</evidence>
<evidence type="ECO:0000313" key="9">
    <source>
        <dbReference type="RefSeq" id="XP_013405808.1"/>
    </source>
</evidence>
<organism evidence="8 9">
    <name type="scientific">Lingula anatina</name>
    <name type="common">Brachiopod</name>
    <name type="synonym">Lingula unguis</name>
    <dbReference type="NCBI Taxonomy" id="7574"/>
    <lineage>
        <taxon>Eukaryota</taxon>
        <taxon>Metazoa</taxon>
        <taxon>Spiralia</taxon>
        <taxon>Lophotrochozoa</taxon>
        <taxon>Brachiopoda</taxon>
        <taxon>Linguliformea</taxon>
        <taxon>Lingulata</taxon>
        <taxon>Lingulida</taxon>
        <taxon>Linguloidea</taxon>
        <taxon>Lingulidae</taxon>
        <taxon>Lingula</taxon>
    </lineage>
</organism>
<dbReference type="GeneID" id="106170480"/>